<gene>
    <name evidence="1" type="ORF">DAEQUDRAFT_86836</name>
</gene>
<evidence type="ECO:0000313" key="2">
    <source>
        <dbReference type="Proteomes" id="UP000076727"/>
    </source>
</evidence>
<dbReference type="AlphaFoldDB" id="A0A165L028"/>
<evidence type="ECO:0000313" key="1">
    <source>
        <dbReference type="EMBL" id="KZT63820.1"/>
    </source>
</evidence>
<accession>A0A165L028</accession>
<protein>
    <submittedName>
        <fullName evidence="1">Uncharacterized protein</fullName>
    </submittedName>
</protein>
<dbReference type="Proteomes" id="UP000076727">
    <property type="component" value="Unassembled WGS sequence"/>
</dbReference>
<proteinExistence type="predicted"/>
<dbReference type="EMBL" id="KV429155">
    <property type="protein sequence ID" value="KZT63820.1"/>
    <property type="molecule type" value="Genomic_DNA"/>
</dbReference>
<organism evidence="1 2">
    <name type="scientific">Daedalea quercina L-15889</name>
    <dbReference type="NCBI Taxonomy" id="1314783"/>
    <lineage>
        <taxon>Eukaryota</taxon>
        <taxon>Fungi</taxon>
        <taxon>Dikarya</taxon>
        <taxon>Basidiomycota</taxon>
        <taxon>Agaricomycotina</taxon>
        <taxon>Agaricomycetes</taxon>
        <taxon>Polyporales</taxon>
        <taxon>Fomitopsis</taxon>
    </lineage>
</organism>
<keyword evidence="2" id="KW-1185">Reference proteome</keyword>
<reference evidence="1 2" key="1">
    <citation type="journal article" date="2016" name="Mol. Biol. Evol.">
        <title>Comparative Genomics of Early-Diverging Mushroom-Forming Fungi Provides Insights into the Origins of Lignocellulose Decay Capabilities.</title>
        <authorList>
            <person name="Nagy L.G."/>
            <person name="Riley R."/>
            <person name="Tritt A."/>
            <person name="Adam C."/>
            <person name="Daum C."/>
            <person name="Floudas D."/>
            <person name="Sun H."/>
            <person name="Yadav J.S."/>
            <person name="Pangilinan J."/>
            <person name="Larsson K.H."/>
            <person name="Matsuura K."/>
            <person name="Barry K."/>
            <person name="Labutti K."/>
            <person name="Kuo R."/>
            <person name="Ohm R.A."/>
            <person name="Bhattacharya S.S."/>
            <person name="Shirouzu T."/>
            <person name="Yoshinaga Y."/>
            <person name="Martin F.M."/>
            <person name="Grigoriev I.V."/>
            <person name="Hibbett D.S."/>
        </authorList>
    </citation>
    <scope>NUCLEOTIDE SEQUENCE [LARGE SCALE GENOMIC DNA]</scope>
    <source>
        <strain evidence="1 2">L-15889</strain>
    </source>
</reference>
<sequence>MRHIVHDESGKVVVFKTSPTSPNGKLSMINLTVRRRNVAPLADDNGLNRRGVIGEVKGLVRCGCGGTASRTGALASVPVSASGKSVALFGVTDIAAIWTLENRCDKIAFYYP</sequence>
<name>A0A165L028_9APHY</name>